<gene>
    <name evidence="1" type="ORF">J2S41_005464</name>
</gene>
<dbReference type="AlphaFoldDB" id="A0AAE3YU39"/>
<sequence>MTTATLFTIVGLHCGAPSTVSAMWCMYCESWVKPRRFDPKRMCCRRCRARLGRPVWRWSL</sequence>
<keyword evidence="2" id="KW-1185">Reference proteome</keyword>
<evidence type="ECO:0000313" key="2">
    <source>
        <dbReference type="Proteomes" id="UP001183643"/>
    </source>
</evidence>
<proteinExistence type="predicted"/>
<reference evidence="1" key="1">
    <citation type="submission" date="2023-07" db="EMBL/GenBank/DDBJ databases">
        <title>Sequencing the genomes of 1000 actinobacteria strains.</title>
        <authorList>
            <person name="Klenk H.-P."/>
        </authorList>
    </citation>
    <scope>NUCLEOTIDE SEQUENCE</scope>
    <source>
        <strain evidence="1">DSM 44707</strain>
    </source>
</reference>
<evidence type="ECO:0000313" key="1">
    <source>
        <dbReference type="EMBL" id="MDR7278686.1"/>
    </source>
</evidence>
<name>A0AAE3YU39_9ACTN</name>
<accession>A0AAE3YU39</accession>
<comment type="caution">
    <text evidence="1">The sequence shown here is derived from an EMBL/GenBank/DDBJ whole genome shotgun (WGS) entry which is preliminary data.</text>
</comment>
<dbReference type="Proteomes" id="UP001183643">
    <property type="component" value="Unassembled WGS sequence"/>
</dbReference>
<dbReference type="EMBL" id="JAVDYB010000001">
    <property type="protein sequence ID" value="MDR7278686.1"/>
    <property type="molecule type" value="Genomic_DNA"/>
</dbReference>
<organism evidence="1 2">
    <name type="scientific">Catenuloplanes atrovinosus</name>
    <dbReference type="NCBI Taxonomy" id="137266"/>
    <lineage>
        <taxon>Bacteria</taxon>
        <taxon>Bacillati</taxon>
        <taxon>Actinomycetota</taxon>
        <taxon>Actinomycetes</taxon>
        <taxon>Micromonosporales</taxon>
        <taxon>Micromonosporaceae</taxon>
        <taxon>Catenuloplanes</taxon>
    </lineage>
</organism>
<protein>
    <submittedName>
        <fullName evidence="1">Uncharacterized protein</fullName>
    </submittedName>
</protein>